<accession>A0A1F4YDB4</accession>
<evidence type="ECO:0000259" key="1">
    <source>
        <dbReference type="Pfam" id="PF13439"/>
    </source>
</evidence>
<dbReference type="Proteomes" id="UP000178176">
    <property type="component" value="Unassembled WGS sequence"/>
</dbReference>
<evidence type="ECO:0000313" key="2">
    <source>
        <dbReference type="EMBL" id="OGC91959.1"/>
    </source>
</evidence>
<dbReference type="Pfam" id="PF13439">
    <property type="entry name" value="Glyco_transf_4"/>
    <property type="match status" value="1"/>
</dbReference>
<evidence type="ECO:0000313" key="3">
    <source>
        <dbReference type="Proteomes" id="UP000178176"/>
    </source>
</evidence>
<organism evidence="2 3">
    <name type="scientific">Candidatus Amesbacteria bacterium RIFCSPHIGHO2_01_FULL_48_32b</name>
    <dbReference type="NCBI Taxonomy" id="1797253"/>
    <lineage>
        <taxon>Bacteria</taxon>
        <taxon>Candidatus Amesiibacteriota</taxon>
    </lineage>
</organism>
<dbReference type="SUPFAM" id="SSF53756">
    <property type="entry name" value="UDP-Glycosyltransferase/glycogen phosphorylase"/>
    <property type="match status" value="1"/>
</dbReference>
<sequence length="177" mass="20742">MKVICIDARFWGIKDTGIGRYTENLIDHLPFDQNVKLVLLVSPQTALEPKLTRYSKYIIYHHPYTLRSLIETHLALFKINPNLFHATNLSVPVLWPGKIVVTIHDLIKHYSRGLANTTRHPAVYWFKYLEYLILVRLAILRASHIIVPANYWKEILIKKYHLHPERISVTYEGAFND</sequence>
<dbReference type="InterPro" id="IPR028098">
    <property type="entry name" value="Glyco_trans_4-like_N"/>
</dbReference>
<comment type="caution">
    <text evidence="2">The sequence shown here is derived from an EMBL/GenBank/DDBJ whole genome shotgun (WGS) entry which is preliminary data.</text>
</comment>
<feature type="domain" description="Glycosyltransferase subfamily 4-like N-terminal" evidence="1">
    <location>
        <begin position="17"/>
        <end position="173"/>
    </location>
</feature>
<gene>
    <name evidence="2" type="ORF">A2876_03385</name>
</gene>
<reference evidence="2 3" key="1">
    <citation type="journal article" date="2016" name="Nat. Commun.">
        <title>Thousands of microbial genomes shed light on interconnected biogeochemical processes in an aquifer system.</title>
        <authorList>
            <person name="Anantharaman K."/>
            <person name="Brown C.T."/>
            <person name="Hug L.A."/>
            <person name="Sharon I."/>
            <person name="Castelle C.J."/>
            <person name="Probst A.J."/>
            <person name="Thomas B.C."/>
            <person name="Singh A."/>
            <person name="Wilkins M.J."/>
            <person name="Karaoz U."/>
            <person name="Brodie E.L."/>
            <person name="Williams K.H."/>
            <person name="Hubbard S.S."/>
            <person name="Banfield J.F."/>
        </authorList>
    </citation>
    <scope>NUCLEOTIDE SEQUENCE [LARGE SCALE GENOMIC DNA]</scope>
</reference>
<dbReference type="AlphaFoldDB" id="A0A1F4YDB4"/>
<proteinExistence type="predicted"/>
<name>A0A1F4YDB4_9BACT</name>
<dbReference type="Gene3D" id="3.40.50.2000">
    <property type="entry name" value="Glycogen Phosphorylase B"/>
    <property type="match status" value="1"/>
</dbReference>
<protein>
    <recommendedName>
        <fullName evidence="1">Glycosyltransferase subfamily 4-like N-terminal domain-containing protein</fullName>
    </recommendedName>
</protein>
<dbReference type="EMBL" id="MEXH01000026">
    <property type="protein sequence ID" value="OGC91959.1"/>
    <property type="molecule type" value="Genomic_DNA"/>
</dbReference>